<gene>
    <name evidence="1" type="ORF">FSP39_008704</name>
</gene>
<reference evidence="1" key="1">
    <citation type="submission" date="2019-08" db="EMBL/GenBank/DDBJ databases">
        <title>The improved chromosome-level genome for the pearl oyster Pinctada fucata martensii using PacBio sequencing and Hi-C.</title>
        <authorList>
            <person name="Zheng Z."/>
        </authorList>
    </citation>
    <scope>NUCLEOTIDE SEQUENCE</scope>
    <source>
        <strain evidence="1">ZZ-2019</strain>
        <tissue evidence="1">Adductor muscle</tissue>
    </source>
</reference>
<dbReference type="AlphaFoldDB" id="A0AA89CAP0"/>
<organism evidence="1 2">
    <name type="scientific">Pinctada imbricata</name>
    <name type="common">Atlantic pearl-oyster</name>
    <name type="synonym">Pinctada martensii</name>
    <dbReference type="NCBI Taxonomy" id="66713"/>
    <lineage>
        <taxon>Eukaryota</taxon>
        <taxon>Metazoa</taxon>
        <taxon>Spiralia</taxon>
        <taxon>Lophotrochozoa</taxon>
        <taxon>Mollusca</taxon>
        <taxon>Bivalvia</taxon>
        <taxon>Autobranchia</taxon>
        <taxon>Pteriomorphia</taxon>
        <taxon>Pterioida</taxon>
        <taxon>Pterioidea</taxon>
        <taxon>Pteriidae</taxon>
        <taxon>Pinctada</taxon>
    </lineage>
</organism>
<proteinExistence type="predicted"/>
<keyword evidence="2" id="KW-1185">Reference proteome</keyword>
<dbReference type="Proteomes" id="UP001186944">
    <property type="component" value="Unassembled WGS sequence"/>
</dbReference>
<accession>A0AA89CAP0</accession>
<dbReference type="PANTHER" id="PTHR31511">
    <property type="entry name" value="PROTEIN CBG23764"/>
    <property type="match status" value="1"/>
</dbReference>
<dbReference type="InterPro" id="IPR023211">
    <property type="entry name" value="DNA_pol_palm_dom_sf"/>
</dbReference>
<dbReference type="InterPro" id="IPR043502">
    <property type="entry name" value="DNA/RNA_pol_sf"/>
</dbReference>
<comment type="caution">
    <text evidence="1">The sequence shown here is derived from an EMBL/GenBank/DDBJ whole genome shotgun (WGS) entry which is preliminary data.</text>
</comment>
<evidence type="ECO:0000313" key="2">
    <source>
        <dbReference type="Proteomes" id="UP001186944"/>
    </source>
</evidence>
<sequence>MQDSLESLVENLKGEGIENFKHFRDFFRDEDTMHLLLRKNVYCYDYFDDFRKFEERQLPPKSVFYNRLKQEDITDADYEQVKKVWSTLNMENLGDLHDNYVLTDVLLLADVFEKFRNMTLDYYGLDAAHYFTAPGLAWDASLKMTGACLDLITDPLMYNFFELGLRGCVSMVSKRFSKANNKNVSDFDQTLPAKYIMYYDANNLYGGVMRMPLPVGMFRWLSEEELSNFSLNSVRADSDIGYTLEVDLDYPDELHDNHNCFPLAPHHKEVLKEELSPYNADLWTKINGEKKKSPRIQKLIPTLENKKNYVVHYRTLQLYLELGLKCTKIHKILEYKQEPWLRKYIDFNSEKRKNARSKFEKNFFKLMNNSVFGKTMENLRDRVDIKLINSEKRLKKYCAKPSFKRIEIFNEDLVGVENSKVKLVLNKPVYVGQTILDLSKLVMYNFHYNVMKRKYENNIQLLYTDTDSLIYEIETDDVYQDMFEQHNLYDISDYPCDHFLYDTKNQKVVLKMKDETAGVPIREFCAVRSKMYSILKEDNKEIRTAKGISKNVISKHLHHNLYKDCLFNRTRTINEMFLITNKKHYVYGDKIRKVGLFGFDDKRYIQPCGIKSYAYGHYAIRDQINANLLQSMFM</sequence>
<dbReference type="SUPFAM" id="SSF56672">
    <property type="entry name" value="DNA/RNA polymerases"/>
    <property type="match status" value="1"/>
</dbReference>
<name>A0AA89CAP0_PINIB</name>
<evidence type="ECO:0000313" key="1">
    <source>
        <dbReference type="EMBL" id="KAK3107179.1"/>
    </source>
</evidence>
<protein>
    <recommendedName>
        <fullName evidence="3">DNA-directed DNA polymerase</fullName>
    </recommendedName>
</protein>
<dbReference type="PANTHER" id="PTHR31511:SF12">
    <property type="entry name" value="RHO TERMINATION FACTOR N-TERMINAL DOMAIN-CONTAINING PROTEIN"/>
    <property type="match status" value="1"/>
</dbReference>
<dbReference type="Gene3D" id="3.90.1600.10">
    <property type="entry name" value="Palm domain of DNA polymerase"/>
    <property type="match status" value="1"/>
</dbReference>
<dbReference type="EMBL" id="VSWD01000002">
    <property type="protein sequence ID" value="KAK3107179.1"/>
    <property type="molecule type" value="Genomic_DNA"/>
</dbReference>
<evidence type="ECO:0008006" key="3">
    <source>
        <dbReference type="Google" id="ProtNLM"/>
    </source>
</evidence>